<proteinExistence type="predicted"/>
<accession>A0A6A5SKU4</accession>
<dbReference type="AlphaFoldDB" id="A0A6A5SKU4"/>
<dbReference type="Proteomes" id="UP000800038">
    <property type="component" value="Unassembled WGS sequence"/>
</dbReference>
<evidence type="ECO:0000313" key="1">
    <source>
        <dbReference type="EMBL" id="KAF1940049.1"/>
    </source>
</evidence>
<gene>
    <name evidence="1" type="ORF">EJ02DRAFT_313560</name>
</gene>
<dbReference type="OrthoDB" id="3672963at2759"/>
<reference evidence="1" key="1">
    <citation type="journal article" date="2020" name="Stud. Mycol.">
        <title>101 Dothideomycetes genomes: a test case for predicting lifestyles and emergence of pathogens.</title>
        <authorList>
            <person name="Haridas S."/>
            <person name="Albert R."/>
            <person name="Binder M."/>
            <person name="Bloem J."/>
            <person name="Labutti K."/>
            <person name="Salamov A."/>
            <person name="Andreopoulos B."/>
            <person name="Baker S."/>
            <person name="Barry K."/>
            <person name="Bills G."/>
            <person name="Bluhm B."/>
            <person name="Cannon C."/>
            <person name="Castanera R."/>
            <person name="Culley D."/>
            <person name="Daum C."/>
            <person name="Ezra D."/>
            <person name="Gonzalez J."/>
            <person name="Henrissat B."/>
            <person name="Kuo A."/>
            <person name="Liang C."/>
            <person name="Lipzen A."/>
            <person name="Lutzoni F."/>
            <person name="Magnuson J."/>
            <person name="Mondo S."/>
            <person name="Nolan M."/>
            <person name="Ohm R."/>
            <person name="Pangilinan J."/>
            <person name="Park H.-J."/>
            <person name="Ramirez L."/>
            <person name="Alfaro M."/>
            <person name="Sun H."/>
            <person name="Tritt A."/>
            <person name="Yoshinaga Y."/>
            <person name="Zwiers L.-H."/>
            <person name="Turgeon B."/>
            <person name="Goodwin S."/>
            <person name="Spatafora J."/>
            <person name="Crous P."/>
            <person name="Grigoriev I."/>
        </authorList>
    </citation>
    <scope>NUCLEOTIDE SEQUENCE</scope>
    <source>
        <strain evidence="1">CBS 161.51</strain>
    </source>
</reference>
<keyword evidence="2" id="KW-1185">Reference proteome</keyword>
<organism evidence="1 2">
    <name type="scientific">Clathrospora elynae</name>
    <dbReference type="NCBI Taxonomy" id="706981"/>
    <lineage>
        <taxon>Eukaryota</taxon>
        <taxon>Fungi</taxon>
        <taxon>Dikarya</taxon>
        <taxon>Ascomycota</taxon>
        <taxon>Pezizomycotina</taxon>
        <taxon>Dothideomycetes</taxon>
        <taxon>Pleosporomycetidae</taxon>
        <taxon>Pleosporales</taxon>
        <taxon>Diademaceae</taxon>
        <taxon>Clathrospora</taxon>
    </lineage>
</organism>
<evidence type="ECO:0000313" key="2">
    <source>
        <dbReference type="Proteomes" id="UP000800038"/>
    </source>
</evidence>
<protein>
    <submittedName>
        <fullName evidence="1">Uncharacterized protein</fullName>
    </submittedName>
</protein>
<sequence length="201" mass="23091">MLNLKLKSMSPAATVEARFRRRLRNTLDELPSQLPPYNEGQLLDDLYFLLRSPLFLYAITPRLHRANTSPEPLATGLMTPDSMKDGCFPKESGCEDDLDIAKLHMDIKWDGNSWATQLQYGESVLLEGRQLNNIEEISFARSFQWFCEEARFLRYEFKARDHAAAVRLGTAIDTEPVEVRGEMSRAASDGKRRRRIVKLKI</sequence>
<name>A0A6A5SKU4_9PLEO</name>
<dbReference type="EMBL" id="ML976069">
    <property type="protein sequence ID" value="KAF1940049.1"/>
    <property type="molecule type" value="Genomic_DNA"/>
</dbReference>
<feature type="non-terminal residue" evidence="1">
    <location>
        <position position="201"/>
    </location>
</feature>